<organism evidence="1 2">
    <name type="scientific">Tritrichomonas foetus</name>
    <dbReference type="NCBI Taxonomy" id="1144522"/>
    <lineage>
        <taxon>Eukaryota</taxon>
        <taxon>Metamonada</taxon>
        <taxon>Parabasalia</taxon>
        <taxon>Tritrichomonadida</taxon>
        <taxon>Tritrichomonadidae</taxon>
        <taxon>Tritrichomonas</taxon>
    </lineage>
</organism>
<protein>
    <recommendedName>
        <fullName evidence="3">Leucine Rich Repeat family protein</fullName>
    </recommendedName>
</protein>
<accession>A0A1J4KJN4</accession>
<dbReference type="Proteomes" id="UP000179807">
    <property type="component" value="Unassembled WGS sequence"/>
</dbReference>
<dbReference type="PANTHER" id="PTHR24110:SF3">
    <property type="entry name" value="CENTROSOMAL PROTEIN OF 78 KDA"/>
    <property type="match status" value="1"/>
</dbReference>
<dbReference type="PANTHER" id="PTHR24110">
    <property type="entry name" value="CENTROSOMAL PROTEIN OF 78 KDA"/>
    <property type="match status" value="1"/>
</dbReference>
<evidence type="ECO:0000313" key="2">
    <source>
        <dbReference type="Proteomes" id="UP000179807"/>
    </source>
</evidence>
<name>A0A1J4KJN4_9EUKA</name>
<comment type="caution">
    <text evidence="1">The sequence shown here is derived from an EMBL/GenBank/DDBJ whole genome shotgun (WGS) entry which is preliminary data.</text>
</comment>
<sequence>MTFSFRRLQEITDSKEDSINIDLSVISIDHWETLCEHLVHFGLKKIAVLSFNCNSASKYMRDSLQFKKQKGSKARNLPPYDLEGSVYSQNPDMEADVAALMARILPKTKSIRSLSFHSICFNPVDLDVISQSLSICKSLRTLKFHGIPFHTADFIRLSKALRHKFIINLTMRNCNVSDKVADSFIKLIRCHTAIQKKAEHKAEVEKRPIGIVSISNIDFRDNKFTPTFIAKITSELDASPIFRLDLRDNIRIPGTYPVSPKIVVGITPQIPEKSPSRLTKRGELEIENHKLKRKLDMFDSKNVAEINKRTFAVGDRAGEFATHVNELDRFCKYITKKKKQK</sequence>
<keyword evidence="2" id="KW-1185">Reference proteome</keyword>
<dbReference type="EMBL" id="MLAK01000588">
    <property type="protein sequence ID" value="OHT11427.1"/>
    <property type="molecule type" value="Genomic_DNA"/>
</dbReference>
<dbReference type="RefSeq" id="XP_068364563.1">
    <property type="nucleotide sequence ID" value="XM_068500626.1"/>
</dbReference>
<evidence type="ECO:0008006" key="3">
    <source>
        <dbReference type="Google" id="ProtNLM"/>
    </source>
</evidence>
<dbReference type="VEuPathDB" id="TrichDB:TRFO_19162"/>
<gene>
    <name evidence="1" type="ORF">TRFO_19162</name>
</gene>
<dbReference type="Gene3D" id="3.80.10.10">
    <property type="entry name" value="Ribonuclease Inhibitor"/>
    <property type="match status" value="1"/>
</dbReference>
<dbReference type="SUPFAM" id="SSF52047">
    <property type="entry name" value="RNI-like"/>
    <property type="match status" value="1"/>
</dbReference>
<dbReference type="InterPro" id="IPR032675">
    <property type="entry name" value="LRR_dom_sf"/>
</dbReference>
<dbReference type="GeneID" id="94835330"/>
<proteinExistence type="predicted"/>
<evidence type="ECO:0000313" key="1">
    <source>
        <dbReference type="EMBL" id="OHT11427.1"/>
    </source>
</evidence>
<reference evidence="1" key="1">
    <citation type="submission" date="2016-10" db="EMBL/GenBank/DDBJ databases">
        <authorList>
            <person name="Benchimol M."/>
            <person name="Almeida L.G."/>
            <person name="Vasconcelos A.T."/>
            <person name="Perreira-Neves A."/>
            <person name="Rosa I.A."/>
            <person name="Tasca T."/>
            <person name="Bogo M.R."/>
            <person name="de Souza W."/>
        </authorList>
    </citation>
    <scope>NUCLEOTIDE SEQUENCE [LARGE SCALE GENOMIC DNA]</scope>
    <source>
        <strain evidence="1">K</strain>
    </source>
</reference>
<dbReference type="AlphaFoldDB" id="A0A1J4KJN4"/>